<organism evidence="3 4">
    <name type="scientific">Belliella calami</name>
    <dbReference type="NCBI Taxonomy" id="2923436"/>
    <lineage>
        <taxon>Bacteria</taxon>
        <taxon>Pseudomonadati</taxon>
        <taxon>Bacteroidota</taxon>
        <taxon>Cytophagia</taxon>
        <taxon>Cytophagales</taxon>
        <taxon>Cyclobacteriaceae</taxon>
        <taxon>Belliella</taxon>
    </lineage>
</organism>
<evidence type="ECO:0000313" key="4">
    <source>
        <dbReference type="Proteomes" id="UP001165488"/>
    </source>
</evidence>
<dbReference type="Pfam" id="PF21186">
    <property type="entry name" value="DUF6852"/>
    <property type="match status" value="1"/>
</dbReference>
<keyword evidence="4" id="KW-1185">Reference proteome</keyword>
<dbReference type="EMBL" id="JAKZGS010000024">
    <property type="protein sequence ID" value="MCH7399974.1"/>
    <property type="molecule type" value="Genomic_DNA"/>
</dbReference>
<evidence type="ECO:0000259" key="2">
    <source>
        <dbReference type="Pfam" id="PF21186"/>
    </source>
</evidence>
<dbReference type="InterPro" id="IPR049280">
    <property type="entry name" value="DUF6852"/>
</dbReference>
<protein>
    <submittedName>
        <fullName evidence="3">DUF5606 domain-containing protein</fullName>
    </submittedName>
</protein>
<dbReference type="RefSeq" id="WP_241276469.1">
    <property type="nucleotide sequence ID" value="NZ_JAKZGS010000024.1"/>
</dbReference>
<dbReference type="InterPro" id="IPR041218">
    <property type="entry name" value="DUF5606"/>
</dbReference>
<dbReference type="Gene3D" id="2.30.30.730">
    <property type="match status" value="1"/>
</dbReference>
<dbReference type="InterPro" id="IPR049282">
    <property type="entry name" value="BVU_3817_N_sf"/>
</dbReference>
<feature type="domain" description="DUF6852" evidence="2">
    <location>
        <begin position="52"/>
        <end position="122"/>
    </location>
</feature>
<proteinExistence type="predicted"/>
<dbReference type="Proteomes" id="UP001165488">
    <property type="component" value="Unassembled WGS sequence"/>
</dbReference>
<comment type="caution">
    <text evidence="3">The sequence shown here is derived from an EMBL/GenBank/DDBJ whole genome shotgun (WGS) entry which is preliminary data.</text>
</comment>
<gene>
    <name evidence="3" type="ORF">MM236_18410</name>
</gene>
<sequence length="147" mass="16536">MKFNEIATVSGKAGLYKILKPTRSGVILESMDEKKGKLVVGANQRVSVLSEISIYTMTEEGATALEEILIKIESEFKGDLGLDSTADADELKAFLKHVLPEFDEDKVYPSDIKKLISWYKIIRNYAPEVLEENNEDDSEETSEEKED</sequence>
<accession>A0ABS9UTN0</accession>
<dbReference type="InterPro" id="IPR049281">
    <property type="entry name" value="BVU_3817-like_C_sf"/>
</dbReference>
<dbReference type="Pfam" id="PF18347">
    <property type="entry name" value="DUF5606"/>
    <property type="match status" value="1"/>
</dbReference>
<feature type="domain" description="DUF5606" evidence="1">
    <location>
        <begin position="4"/>
        <end position="49"/>
    </location>
</feature>
<dbReference type="Gene3D" id="1.10.10.1650">
    <property type="match status" value="1"/>
</dbReference>
<evidence type="ECO:0000259" key="1">
    <source>
        <dbReference type="Pfam" id="PF18347"/>
    </source>
</evidence>
<reference evidence="3" key="1">
    <citation type="submission" date="2022-03" db="EMBL/GenBank/DDBJ databases">
        <title>De novo assembled genomes of Belliella spp. (Cyclobacteriaceae) strains.</title>
        <authorList>
            <person name="Szabo A."/>
            <person name="Korponai K."/>
            <person name="Felfoldi T."/>
        </authorList>
    </citation>
    <scope>NUCLEOTIDE SEQUENCE</scope>
    <source>
        <strain evidence="3">DSM 107340</strain>
    </source>
</reference>
<name>A0ABS9UTN0_9BACT</name>
<evidence type="ECO:0000313" key="3">
    <source>
        <dbReference type="EMBL" id="MCH7399974.1"/>
    </source>
</evidence>